<organism evidence="4">
    <name type="scientific">Podoviridae sp. ctyhE26</name>
    <dbReference type="NCBI Taxonomy" id="2826594"/>
    <lineage>
        <taxon>Viruses</taxon>
        <taxon>Duplodnaviria</taxon>
        <taxon>Heunggongvirae</taxon>
        <taxon>Uroviricota</taxon>
        <taxon>Caudoviricetes</taxon>
    </lineage>
</organism>
<evidence type="ECO:0000256" key="1">
    <source>
        <dbReference type="ARBA" id="ARBA00000632"/>
    </source>
</evidence>
<dbReference type="Gene3D" id="1.10.101.10">
    <property type="entry name" value="PGBD-like superfamily/PGBD"/>
    <property type="match status" value="1"/>
</dbReference>
<dbReference type="InterPro" id="IPR017853">
    <property type="entry name" value="GH"/>
</dbReference>
<dbReference type="PANTHER" id="PTHR34135">
    <property type="entry name" value="LYSOZYME"/>
    <property type="match status" value="1"/>
</dbReference>
<accession>A0A8S5R108</accession>
<dbReference type="PANTHER" id="PTHR34135:SF2">
    <property type="entry name" value="LYSOZYME"/>
    <property type="match status" value="1"/>
</dbReference>
<comment type="similarity">
    <text evidence="2">Belongs to the glycosyl hydrolase 25 family.</text>
</comment>
<evidence type="ECO:0000313" key="4">
    <source>
        <dbReference type="EMBL" id="DAE24850.1"/>
    </source>
</evidence>
<proteinExistence type="inferred from homology"/>
<dbReference type="Gene3D" id="3.20.20.80">
    <property type="entry name" value="Glycosidases"/>
    <property type="match status" value="1"/>
</dbReference>
<evidence type="ECO:0000256" key="2">
    <source>
        <dbReference type="ARBA" id="ARBA00010646"/>
    </source>
</evidence>
<comment type="catalytic activity">
    <reaction evidence="1">
        <text>Hydrolysis of (1-&gt;4)-beta-linkages between N-acetylmuramic acid and N-acetyl-D-glucosamine residues in a peptidoglycan and between N-acetyl-D-glucosamine residues in chitodextrins.</text>
        <dbReference type="EC" id="3.2.1.17"/>
    </reaction>
</comment>
<dbReference type="GO" id="GO:0003796">
    <property type="term" value="F:lysozyme activity"/>
    <property type="evidence" value="ECO:0007669"/>
    <property type="project" value="UniProtKB-EC"/>
</dbReference>
<evidence type="ECO:0000256" key="3">
    <source>
        <dbReference type="ARBA" id="ARBA00012732"/>
    </source>
</evidence>
<dbReference type="GO" id="GO:0016052">
    <property type="term" value="P:carbohydrate catabolic process"/>
    <property type="evidence" value="ECO:0007669"/>
    <property type="project" value="TreeGrafter"/>
</dbReference>
<dbReference type="Pfam" id="PF01183">
    <property type="entry name" value="Glyco_hydro_25"/>
    <property type="match status" value="1"/>
</dbReference>
<dbReference type="EMBL" id="BK015786">
    <property type="protein sequence ID" value="DAE24850.1"/>
    <property type="molecule type" value="Genomic_DNA"/>
</dbReference>
<dbReference type="InterPro" id="IPR036366">
    <property type="entry name" value="PGBDSf"/>
</dbReference>
<dbReference type="SUPFAM" id="SSF51445">
    <property type="entry name" value="(Trans)glycosidases"/>
    <property type="match status" value="1"/>
</dbReference>
<name>A0A8S5R108_9CAUD</name>
<protein>
    <recommendedName>
        <fullName evidence="3">lysozyme</fullName>
        <ecNumber evidence="3">3.2.1.17</ecNumber>
    </recommendedName>
</protein>
<sequence length="328" mass="36669">MSKKAVDISYHNGVIDFERLKNAVDYVIIRCGYGQDMTSQDDKQWARNVSECERLGIPYGVYFYSYAKTTARIEGEINHCLRLLQGHTPNLPVFFDSEEKGTQGVAKHNAKRFCDAMLMHGYKAGIYASKSWFEHYIGETWGYDLWIARYSNVLGVDNVDIWQYSSNGSVDGINGRCDVNHVYKDYGPSNPTPNAPQSPPTHVTPRNELIAMGQQHAINFTQHQIAVDGIVGRDTKRMAVRVVQRAMNADYGDTIAEDGIVGKKTRAKAGRHYVKRGETQFLVTALEILCLLQGKDPNGVECPGTFGGGLARACGTEFVYAKDMLYMI</sequence>
<dbReference type="GO" id="GO:0016998">
    <property type="term" value="P:cell wall macromolecule catabolic process"/>
    <property type="evidence" value="ECO:0007669"/>
    <property type="project" value="InterPro"/>
</dbReference>
<dbReference type="CDD" id="cd06414">
    <property type="entry name" value="GH25_LytC-like"/>
    <property type="match status" value="1"/>
</dbReference>
<dbReference type="InterPro" id="IPR002053">
    <property type="entry name" value="Glyco_hydro_25"/>
</dbReference>
<reference evidence="4" key="1">
    <citation type="journal article" date="2021" name="Proc. Natl. Acad. Sci. U.S.A.">
        <title>A Catalog of Tens of Thousands of Viruses from Human Metagenomes Reveals Hidden Associations with Chronic Diseases.</title>
        <authorList>
            <person name="Tisza M.J."/>
            <person name="Buck C.B."/>
        </authorList>
    </citation>
    <scope>NUCLEOTIDE SEQUENCE</scope>
    <source>
        <strain evidence="4">CtyhE26</strain>
    </source>
</reference>
<dbReference type="GO" id="GO:0009253">
    <property type="term" value="P:peptidoglycan catabolic process"/>
    <property type="evidence" value="ECO:0007669"/>
    <property type="project" value="InterPro"/>
</dbReference>
<dbReference type="PROSITE" id="PS51904">
    <property type="entry name" value="GLYCOSYL_HYDROL_F25_2"/>
    <property type="match status" value="1"/>
</dbReference>
<dbReference type="EC" id="3.2.1.17" evidence="3"/>